<dbReference type="EMBL" id="AP024418">
    <property type="protein sequence ID" value="BCR87144.1"/>
    <property type="molecule type" value="Genomic_DNA"/>
</dbReference>
<keyword evidence="4" id="KW-1185">Reference proteome</keyword>
<dbReference type="PANTHER" id="PTHR11645">
    <property type="entry name" value="PYRROLINE-5-CARBOXYLATE REDUCTASE"/>
    <property type="match status" value="1"/>
</dbReference>
<evidence type="ECO:0000313" key="3">
    <source>
        <dbReference type="EMBL" id="BCR87144.1"/>
    </source>
</evidence>
<name>A0A7R7VNF8_ASPCH</name>
<dbReference type="GO" id="GO:0055129">
    <property type="term" value="P:L-proline biosynthetic process"/>
    <property type="evidence" value="ECO:0007669"/>
    <property type="project" value="TreeGrafter"/>
</dbReference>
<proteinExistence type="inferred from homology"/>
<dbReference type="Pfam" id="PF03807">
    <property type="entry name" value="F420_oxidored"/>
    <property type="match status" value="1"/>
</dbReference>
<evidence type="ECO:0000256" key="1">
    <source>
        <dbReference type="ARBA" id="ARBA00005525"/>
    </source>
</evidence>
<comment type="similarity">
    <text evidence="1">Belongs to the pyrroline-5-carboxylate reductase family.</text>
</comment>
<dbReference type="RefSeq" id="XP_043135666.1">
    <property type="nucleotide sequence ID" value="XM_043277826.1"/>
</dbReference>
<dbReference type="InterPro" id="IPR036291">
    <property type="entry name" value="NAD(P)-bd_dom_sf"/>
</dbReference>
<dbReference type="Proteomes" id="UP000637239">
    <property type="component" value="Chromosome 3"/>
</dbReference>
<reference evidence="3" key="1">
    <citation type="submission" date="2021-01" db="EMBL/GenBank/DDBJ databases">
        <authorList>
            <consortium name="Aspergillus chevalieri M1 genome sequencing consortium"/>
            <person name="Kazuki M."/>
            <person name="Futagami T."/>
        </authorList>
    </citation>
    <scope>NUCLEOTIDE SEQUENCE</scope>
    <source>
        <strain evidence="3">M1</strain>
    </source>
</reference>
<sequence length="208" mass="23111">MAKHLSNVTLCFLGCGNQGAAILKGVLSASSDKAEKPLFTRLIACVRSQNSEQKLAERFSQHLDKLVVSHSNNVQAVQASDIIILGTDPADIETVLRQPGLREALANKLLISIAAGWTREKLEQVLYGSETRARNTSERAWVVRALPNIAAQVSESLTAIEMSEPAVPEPYIQITNETMWVKAVLKELKLVNTWWCKQRHDRQEGIRL</sequence>
<dbReference type="AlphaFoldDB" id="A0A7R7VNF8"/>
<gene>
    <name evidence="3" type="ORF">ACHE_31131A</name>
</gene>
<evidence type="ECO:0000259" key="2">
    <source>
        <dbReference type="Pfam" id="PF03807"/>
    </source>
</evidence>
<organism evidence="3 4">
    <name type="scientific">Aspergillus chevalieri</name>
    <name type="common">Eurotium chevalieri</name>
    <dbReference type="NCBI Taxonomy" id="182096"/>
    <lineage>
        <taxon>Eukaryota</taxon>
        <taxon>Fungi</taxon>
        <taxon>Dikarya</taxon>
        <taxon>Ascomycota</taxon>
        <taxon>Pezizomycotina</taxon>
        <taxon>Eurotiomycetes</taxon>
        <taxon>Eurotiomycetidae</taxon>
        <taxon>Eurotiales</taxon>
        <taxon>Aspergillaceae</taxon>
        <taxon>Aspergillus</taxon>
        <taxon>Aspergillus subgen. Aspergillus</taxon>
    </lineage>
</organism>
<dbReference type="GeneID" id="66981503"/>
<protein>
    <recommendedName>
        <fullName evidence="2">Pyrroline-5-carboxylate reductase catalytic N-terminal domain-containing protein</fullName>
    </recommendedName>
</protein>
<dbReference type="PANTHER" id="PTHR11645:SF27">
    <property type="entry name" value="HYPOTHETICAL PYRROLINE-5-CARBOXYLATE REDUCTASE (EUROFUNG)"/>
    <property type="match status" value="1"/>
</dbReference>
<dbReference type="GO" id="GO:0004735">
    <property type="term" value="F:pyrroline-5-carboxylate reductase activity"/>
    <property type="evidence" value="ECO:0007669"/>
    <property type="project" value="TreeGrafter"/>
</dbReference>
<dbReference type="Gene3D" id="3.40.50.720">
    <property type="entry name" value="NAD(P)-binding Rossmann-like Domain"/>
    <property type="match status" value="1"/>
</dbReference>
<accession>A0A7R7VNF8</accession>
<dbReference type="SUPFAM" id="SSF51735">
    <property type="entry name" value="NAD(P)-binding Rossmann-fold domains"/>
    <property type="match status" value="1"/>
</dbReference>
<evidence type="ECO:0000313" key="4">
    <source>
        <dbReference type="Proteomes" id="UP000637239"/>
    </source>
</evidence>
<dbReference type="InterPro" id="IPR028939">
    <property type="entry name" value="P5C_Rdtase_cat_N"/>
</dbReference>
<dbReference type="KEGG" id="ache:ACHE_31131A"/>
<reference evidence="3" key="2">
    <citation type="submission" date="2021-02" db="EMBL/GenBank/DDBJ databases">
        <title>Aspergillus chevalieri M1 genome sequence.</title>
        <authorList>
            <person name="Kadooka C."/>
            <person name="Mori K."/>
            <person name="Futagami T."/>
        </authorList>
    </citation>
    <scope>NUCLEOTIDE SEQUENCE</scope>
    <source>
        <strain evidence="3">M1</strain>
    </source>
</reference>
<feature type="domain" description="Pyrroline-5-carboxylate reductase catalytic N-terminal" evidence="2">
    <location>
        <begin position="10"/>
        <end position="116"/>
    </location>
</feature>